<keyword evidence="1" id="KW-0472">Membrane</keyword>
<feature type="transmembrane region" description="Helical" evidence="1">
    <location>
        <begin position="20"/>
        <end position="44"/>
    </location>
</feature>
<keyword evidence="3" id="KW-1185">Reference proteome</keyword>
<dbReference type="Proteomes" id="UP000221168">
    <property type="component" value="Unassembled WGS sequence"/>
</dbReference>
<accession>A0A2G1QJD0</accession>
<dbReference type="AlphaFoldDB" id="A0A2G1QJD0"/>
<evidence type="ECO:0000313" key="2">
    <source>
        <dbReference type="EMBL" id="PHP65612.1"/>
    </source>
</evidence>
<name>A0A2G1QJD0_9HYPH</name>
<dbReference type="RefSeq" id="WP_099307884.1">
    <property type="nucleotide sequence ID" value="NZ_PDVP01000014.1"/>
</dbReference>
<dbReference type="EMBL" id="PDVP01000014">
    <property type="protein sequence ID" value="PHP65612.1"/>
    <property type="molecule type" value="Genomic_DNA"/>
</dbReference>
<sequence length="55" mass="6009">MMHLIKTFLLDERAATSIEYALIASIISIGFLASAGSIGSNLILKFKPIETELQQ</sequence>
<organism evidence="2 3">
    <name type="scientific">Zhengella mangrovi</name>
    <dbReference type="NCBI Taxonomy" id="1982044"/>
    <lineage>
        <taxon>Bacteria</taxon>
        <taxon>Pseudomonadati</taxon>
        <taxon>Pseudomonadota</taxon>
        <taxon>Alphaproteobacteria</taxon>
        <taxon>Hyphomicrobiales</taxon>
        <taxon>Notoacmeibacteraceae</taxon>
        <taxon>Zhengella</taxon>
    </lineage>
</organism>
<keyword evidence="1" id="KW-1133">Transmembrane helix</keyword>
<reference evidence="2 3" key="1">
    <citation type="submission" date="2017-10" db="EMBL/GenBank/DDBJ databases">
        <title>Sedimentibacterium mangrovi gen. nov., sp. nov., a novel member of family Phyllobacteriacea isolated from mangrove sediment.</title>
        <authorList>
            <person name="Liao H."/>
            <person name="Tian Y."/>
        </authorList>
    </citation>
    <scope>NUCLEOTIDE SEQUENCE [LARGE SCALE GENOMIC DNA]</scope>
    <source>
        <strain evidence="2 3">X9-2-2</strain>
    </source>
</reference>
<gene>
    <name evidence="2" type="ORF">CSC94_18640</name>
</gene>
<evidence type="ECO:0000313" key="3">
    <source>
        <dbReference type="Proteomes" id="UP000221168"/>
    </source>
</evidence>
<dbReference type="Pfam" id="PF04964">
    <property type="entry name" value="Flp_Fap"/>
    <property type="match status" value="1"/>
</dbReference>
<dbReference type="InterPro" id="IPR007047">
    <property type="entry name" value="Flp_Fap"/>
</dbReference>
<protein>
    <submittedName>
        <fullName evidence="2">Flp family type IVb pilin</fullName>
    </submittedName>
</protein>
<dbReference type="OrthoDB" id="5325135at2"/>
<keyword evidence="1" id="KW-0812">Transmembrane</keyword>
<comment type="caution">
    <text evidence="2">The sequence shown here is derived from an EMBL/GenBank/DDBJ whole genome shotgun (WGS) entry which is preliminary data.</text>
</comment>
<evidence type="ECO:0000256" key="1">
    <source>
        <dbReference type="SAM" id="Phobius"/>
    </source>
</evidence>
<proteinExistence type="predicted"/>